<dbReference type="AlphaFoldDB" id="A0A0F6H784"/>
<sequence>MIPRFFNKYAINKFTHLFFRDNKLLSNGIYCIELTLNTFKLFIGSMFQGNRTKFTKIFYFMNKKAPSFQKAL</sequence>
<dbReference type="EMBL" id="AHNQ02000034">
    <property type="protein sequence ID" value="EKO24092.1"/>
    <property type="molecule type" value="Genomic_DNA"/>
</dbReference>
<protein>
    <submittedName>
        <fullName evidence="1">Uncharacterized protein</fullName>
    </submittedName>
</protein>
<reference evidence="1 2" key="1">
    <citation type="submission" date="2012-09" db="EMBL/GenBank/DDBJ databases">
        <authorList>
            <person name="Harkins D.M."/>
            <person name="Durkin A.S."/>
            <person name="Brinkac L.M."/>
            <person name="Selengut J.D."/>
            <person name="Sanka R."/>
            <person name="DePew J."/>
            <person name="Purushe J."/>
            <person name="Chanthongthip A."/>
            <person name="Lattana O."/>
            <person name="Phetsouvanh R."/>
            <person name="Newton P.N."/>
            <person name="Vinetz J.M."/>
            <person name="Sutton G.G."/>
            <person name="Nelson W.C."/>
            <person name="Fouts D.E."/>
        </authorList>
    </citation>
    <scope>NUCLEOTIDE SEQUENCE [LARGE SCALE GENOMIC DNA]</scope>
    <source>
        <strain evidence="1 2">UI 12621</strain>
    </source>
</reference>
<dbReference type="RefSeq" id="WP_002120878.1">
    <property type="nucleotide sequence ID" value="NZ_AHNQ02000034.1"/>
</dbReference>
<proteinExistence type="predicted"/>
<comment type="caution">
    <text evidence="1">The sequence shown here is derived from an EMBL/GenBank/DDBJ whole genome shotgun (WGS) entry which is preliminary data.</text>
</comment>
<evidence type="ECO:0000313" key="1">
    <source>
        <dbReference type="EMBL" id="EKO24092.1"/>
    </source>
</evidence>
<gene>
    <name evidence="1" type="ORF">LEP1GSC104_2257</name>
</gene>
<evidence type="ECO:0000313" key="2">
    <source>
        <dbReference type="Proteomes" id="UP000006324"/>
    </source>
</evidence>
<accession>A0A0F6H784</accession>
<name>A0A0F6H784_LEPIR</name>
<dbReference type="Proteomes" id="UP000006324">
    <property type="component" value="Unassembled WGS sequence"/>
</dbReference>
<organism evidence="1 2">
    <name type="scientific">Leptospira interrogans str. UI 12621</name>
    <dbReference type="NCBI Taxonomy" id="1049937"/>
    <lineage>
        <taxon>Bacteria</taxon>
        <taxon>Pseudomonadati</taxon>
        <taxon>Spirochaetota</taxon>
        <taxon>Spirochaetia</taxon>
        <taxon>Leptospirales</taxon>
        <taxon>Leptospiraceae</taxon>
        <taxon>Leptospira</taxon>
    </lineage>
</organism>